<dbReference type="GO" id="GO:0000271">
    <property type="term" value="P:polysaccharide biosynthetic process"/>
    <property type="evidence" value="ECO:0007669"/>
    <property type="project" value="InterPro"/>
</dbReference>
<dbReference type="InterPro" id="IPR007833">
    <property type="entry name" value="Capsule_polysaccharide_synth"/>
</dbReference>
<name>C3KQQ2_SINFN</name>
<dbReference type="EMBL" id="CP000874">
    <property type="protein sequence ID" value="ACP22410.1"/>
    <property type="molecule type" value="Genomic_DNA"/>
</dbReference>
<evidence type="ECO:0000313" key="1">
    <source>
        <dbReference type="EMBL" id="ACP22410.1"/>
    </source>
</evidence>
<accession>C3KQQ2</accession>
<dbReference type="AlphaFoldDB" id="C3KQQ2"/>
<keyword evidence="2" id="KW-1185">Reference proteome</keyword>
<evidence type="ECO:0000313" key="2">
    <source>
        <dbReference type="Proteomes" id="UP000001054"/>
    </source>
</evidence>
<dbReference type="HOGENOM" id="CLU_1601359_0_0_5"/>
<keyword evidence="1" id="KW-0614">Plasmid</keyword>
<dbReference type="PATRIC" id="fig|394.7.peg.1381"/>
<dbReference type="KEGG" id="rhi:NGR_b09540"/>
<proteinExistence type="predicted"/>
<reference evidence="2" key="1">
    <citation type="journal article" date="2004" name="J. Bacteriol.">
        <title>An evolutionary hot spot: the pNGR234b replicon of Rhizobium sp. strain NGR234.</title>
        <authorList>
            <person name="Streit W.R."/>
            <person name="Schmitz R.A."/>
            <person name="Perret X."/>
            <person name="Staehelin C."/>
            <person name="Deakin W.J."/>
            <person name="Raasch C."/>
            <person name="Liesegang H."/>
            <person name="Broughton W.J."/>
        </authorList>
    </citation>
    <scope>NUCLEOTIDE SEQUENCE [LARGE SCALE GENOMIC DNA]</scope>
    <source>
        <strain evidence="2">NBRC 101917 / NGR234</strain>
    </source>
</reference>
<dbReference type="GO" id="GO:0015774">
    <property type="term" value="P:polysaccharide transport"/>
    <property type="evidence" value="ECO:0007669"/>
    <property type="project" value="InterPro"/>
</dbReference>
<dbReference type="Pfam" id="PF05159">
    <property type="entry name" value="Capsule_synth"/>
    <property type="match status" value="1"/>
</dbReference>
<gene>
    <name evidence="1" type="ordered locus">NGR_b09540</name>
</gene>
<reference evidence="1 2" key="2">
    <citation type="journal article" date="2009" name="Appl. Environ. Microbiol.">
        <title>Rhizobium sp. strain NGR234 possesses a remarkable number of secretion systems.</title>
        <authorList>
            <person name="Schmeisser C."/>
            <person name="Liesegang H."/>
            <person name="Krysciak D."/>
            <person name="Bakkou N."/>
            <person name="Le Quere A."/>
            <person name="Wollherr A."/>
            <person name="Heinemeyer I."/>
            <person name="Morgenstern B."/>
            <person name="Pommerening-Roeser A."/>
            <person name="Flores M."/>
            <person name="Palacios R."/>
            <person name="Brenner S."/>
            <person name="Gottschalk G."/>
            <person name="Schmitz R.A."/>
            <person name="Broughton W.J."/>
            <person name="Perret X."/>
            <person name="Strittmatter A.W."/>
            <person name="Streit W.R."/>
        </authorList>
    </citation>
    <scope>NUCLEOTIDE SEQUENCE [LARGE SCALE GENOMIC DNA]</scope>
    <source>
        <strain evidence="2">NBRC 101917 / NGR234</strain>
    </source>
</reference>
<geneLocation type="plasmid" evidence="2">
    <name>sym pNGR234b</name>
</geneLocation>
<dbReference type="Proteomes" id="UP000001054">
    <property type="component" value="Plasmid pNGR234b"/>
</dbReference>
<protein>
    <submittedName>
        <fullName evidence="1">Uncharacterized protein</fullName>
    </submittedName>
</protein>
<organism evidence="1 2">
    <name type="scientific">Sinorhizobium fredii (strain NBRC 101917 / NGR234)</name>
    <dbReference type="NCBI Taxonomy" id="394"/>
    <lineage>
        <taxon>Bacteria</taxon>
        <taxon>Pseudomonadati</taxon>
        <taxon>Pseudomonadota</taxon>
        <taxon>Alphaproteobacteria</taxon>
        <taxon>Hyphomicrobiales</taxon>
        <taxon>Rhizobiaceae</taxon>
        <taxon>Sinorhizobium/Ensifer group</taxon>
        <taxon>Sinorhizobium</taxon>
    </lineage>
</organism>
<sequence>MNTDTVEAKRESDKTVRVGTAGRISTFAVHVTEWKRAFLERSFPDRRFHFLPKDPSGRDLERIWKRRILAVGPCELFVWGAALPPALAEIATAQNIPVWFVEDGFLRSARPSASHTPPLSLTLDNRTPYCRRPSDLEVLLSTHDFEADAALIDAPERASRFFWKRH</sequence>